<sequence length="626" mass="68345">MTVDRVESDGVSATLSVRSSAPAAACSGCGSRSARVHGRYRRSLADSPVAGRAVKVVVTVRRFKCVNDACCQTTFSEQIPGLTSPFAGRTPTLTKELVSIALALAGRAGSRLATRLGMPCGRDLLIKLIRAQPAPEVPKVTVLGVDDFAIRRRHSYNTILIDMETHRPIDVLPDREAQTLADWLTAHPGVEIVCRDRGGAYAEGVRAGAPDATQVADRFHLWKNLCEAAQKTVVAHHGCLRQAARAEAEVQPEAEPDEHTPPPEIPGPPSRDYPLAARTRQRHADVRECLARGLSRAAVGRELNLDIQTVRRFADAATVEELLVKAEHRSSRLDPWRDMVNQHWNAGVTNAQDITAELRVLGFTGSIQIIRRYLRPLRPHGDGRKRGLGKSAPTIPAIPKPRQVSRWMLTHPDHLDEDDALGLKAAVSSCEHLERLHSHIRAFAAIMQQRRGADLPAWLDTVDSDDLPALHTLATGLRRDLDAVINGLTLEHNSGAVEGAVTRIKALKRQCYGRANFDLLRLRILLILDQRHVIVARAEIHERPQRPRGLLPLPERTVQRLLADPISGRHGMGGVFTWPCSGLSLGHGGSGGSEGGRRNSALVPLTVAEVRRLLAAGPARHVASMH</sequence>
<dbReference type="Proteomes" id="UP001183881">
    <property type="component" value="Unassembled WGS sequence"/>
</dbReference>
<feature type="region of interest" description="Disordered" evidence="1">
    <location>
        <begin position="245"/>
        <end position="274"/>
    </location>
</feature>
<dbReference type="NCBIfam" id="NF033550">
    <property type="entry name" value="transpos_ISL3"/>
    <property type="match status" value="1"/>
</dbReference>
<protein>
    <submittedName>
        <fullName evidence="4">ISL3 family transposase</fullName>
    </submittedName>
</protein>
<feature type="domain" description="Transposase IS204/IS1001/IS1096/IS1165 DDE" evidence="2">
    <location>
        <begin position="143"/>
        <end position="241"/>
    </location>
</feature>
<feature type="domain" description="Transposase IS204/IS1001/IS1096/IS1165 DDE" evidence="2">
    <location>
        <begin position="405"/>
        <end position="524"/>
    </location>
</feature>
<gene>
    <name evidence="4" type="ORF">RM705_13690</name>
</gene>
<dbReference type="InterPro" id="IPR047951">
    <property type="entry name" value="Transpos_ISL3"/>
</dbReference>
<evidence type="ECO:0000259" key="2">
    <source>
        <dbReference type="Pfam" id="PF01610"/>
    </source>
</evidence>
<dbReference type="Pfam" id="PF01610">
    <property type="entry name" value="DDE_Tnp_ISL3"/>
    <property type="match status" value="2"/>
</dbReference>
<feature type="compositionally biased region" description="Pro residues" evidence="1">
    <location>
        <begin position="262"/>
        <end position="271"/>
    </location>
</feature>
<dbReference type="RefSeq" id="WP_311644055.1">
    <property type="nucleotide sequence ID" value="NZ_JAVRFA010000012.1"/>
</dbReference>
<feature type="domain" description="Transposase IS204/IS1001/IS1096/IS1165 zinc-finger" evidence="3">
    <location>
        <begin position="24"/>
        <end position="66"/>
    </location>
</feature>
<dbReference type="Pfam" id="PF14690">
    <property type="entry name" value="Zn_ribbon_ISL3"/>
    <property type="match status" value="1"/>
</dbReference>
<proteinExistence type="predicted"/>
<organism evidence="4 5">
    <name type="scientific">Streptomyces edwardsiae</name>
    <dbReference type="NCBI Taxonomy" id="3075527"/>
    <lineage>
        <taxon>Bacteria</taxon>
        <taxon>Bacillati</taxon>
        <taxon>Actinomycetota</taxon>
        <taxon>Actinomycetes</taxon>
        <taxon>Kitasatosporales</taxon>
        <taxon>Streptomycetaceae</taxon>
        <taxon>Streptomyces</taxon>
    </lineage>
</organism>
<evidence type="ECO:0000313" key="5">
    <source>
        <dbReference type="Proteomes" id="UP001183881"/>
    </source>
</evidence>
<evidence type="ECO:0000313" key="4">
    <source>
        <dbReference type="EMBL" id="MDT0395733.1"/>
    </source>
</evidence>
<comment type="caution">
    <text evidence="4">The sequence shown here is derived from an EMBL/GenBank/DDBJ whole genome shotgun (WGS) entry which is preliminary data.</text>
</comment>
<name>A0ABU2PVL2_9ACTN</name>
<dbReference type="EMBL" id="JAVRFA010000012">
    <property type="protein sequence ID" value="MDT0395733.1"/>
    <property type="molecule type" value="Genomic_DNA"/>
</dbReference>
<evidence type="ECO:0000259" key="3">
    <source>
        <dbReference type="Pfam" id="PF14690"/>
    </source>
</evidence>
<reference evidence="5" key="1">
    <citation type="submission" date="2023-07" db="EMBL/GenBank/DDBJ databases">
        <title>30 novel species of actinomycetes from the DSMZ collection.</title>
        <authorList>
            <person name="Nouioui I."/>
        </authorList>
    </citation>
    <scope>NUCLEOTIDE SEQUENCE [LARGE SCALE GENOMIC DNA]</scope>
    <source>
        <strain evidence="5">DSM 41636</strain>
    </source>
</reference>
<dbReference type="InterPro" id="IPR029261">
    <property type="entry name" value="Transposase_Znf"/>
</dbReference>
<dbReference type="PANTHER" id="PTHR33498">
    <property type="entry name" value="TRANSPOSASE FOR INSERTION SEQUENCE ELEMENT IS1557"/>
    <property type="match status" value="1"/>
</dbReference>
<keyword evidence="5" id="KW-1185">Reference proteome</keyword>
<evidence type="ECO:0000256" key="1">
    <source>
        <dbReference type="SAM" id="MobiDB-lite"/>
    </source>
</evidence>
<dbReference type="PANTHER" id="PTHR33498:SF1">
    <property type="entry name" value="TRANSPOSASE FOR INSERTION SEQUENCE ELEMENT IS1557"/>
    <property type="match status" value="1"/>
</dbReference>
<accession>A0ABU2PVL2</accession>
<dbReference type="InterPro" id="IPR002560">
    <property type="entry name" value="Transposase_DDE"/>
</dbReference>